<feature type="domain" description="LysM" evidence="4">
    <location>
        <begin position="458"/>
        <end position="504"/>
    </location>
</feature>
<name>A0A6A5SQD2_9PLEO</name>
<dbReference type="InterPro" id="IPR036779">
    <property type="entry name" value="LysM_dom_sf"/>
</dbReference>
<feature type="domain" description="LysM" evidence="4">
    <location>
        <begin position="184"/>
        <end position="231"/>
    </location>
</feature>
<dbReference type="PROSITE" id="PS51782">
    <property type="entry name" value="LYSM"/>
    <property type="match status" value="6"/>
</dbReference>
<feature type="domain" description="LysM" evidence="4">
    <location>
        <begin position="365"/>
        <end position="412"/>
    </location>
</feature>
<evidence type="ECO:0000259" key="4">
    <source>
        <dbReference type="PROSITE" id="PS51782"/>
    </source>
</evidence>
<dbReference type="InterPro" id="IPR018392">
    <property type="entry name" value="LysM"/>
</dbReference>
<evidence type="ECO:0000313" key="6">
    <source>
        <dbReference type="Proteomes" id="UP000800038"/>
    </source>
</evidence>
<dbReference type="Gene3D" id="3.10.350.10">
    <property type="entry name" value="LysM domain"/>
    <property type="match status" value="6"/>
</dbReference>
<dbReference type="PANTHER" id="PTHR34997:SF2">
    <property type="entry name" value="LYSM DOMAIN-CONTAINING PROTEIN-RELATED"/>
    <property type="match status" value="1"/>
</dbReference>
<evidence type="ECO:0000313" key="5">
    <source>
        <dbReference type="EMBL" id="KAF1941894.1"/>
    </source>
</evidence>
<dbReference type="SMART" id="SM00257">
    <property type="entry name" value="LysM"/>
    <property type="match status" value="4"/>
</dbReference>
<dbReference type="CDD" id="cd00118">
    <property type="entry name" value="LysM"/>
    <property type="match status" value="4"/>
</dbReference>
<gene>
    <name evidence="5" type="ORF">EJ02DRAFT_434420</name>
</gene>
<dbReference type="Proteomes" id="UP000800038">
    <property type="component" value="Unassembled WGS sequence"/>
</dbReference>
<feature type="domain" description="LysM" evidence="4">
    <location>
        <begin position="104"/>
        <end position="151"/>
    </location>
</feature>
<dbReference type="InterPro" id="IPR052210">
    <property type="entry name" value="LysM1-like"/>
</dbReference>
<keyword evidence="1" id="KW-0147">Chitin-binding</keyword>
<protein>
    <recommendedName>
        <fullName evidence="4">LysM domain-containing protein</fullName>
    </recommendedName>
</protein>
<keyword evidence="6" id="KW-1185">Reference proteome</keyword>
<proteinExistence type="predicted"/>
<reference evidence="5" key="1">
    <citation type="journal article" date="2020" name="Stud. Mycol.">
        <title>101 Dothideomycetes genomes: a test case for predicting lifestyles and emergence of pathogens.</title>
        <authorList>
            <person name="Haridas S."/>
            <person name="Albert R."/>
            <person name="Binder M."/>
            <person name="Bloem J."/>
            <person name="Labutti K."/>
            <person name="Salamov A."/>
            <person name="Andreopoulos B."/>
            <person name="Baker S."/>
            <person name="Barry K."/>
            <person name="Bills G."/>
            <person name="Bluhm B."/>
            <person name="Cannon C."/>
            <person name="Castanera R."/>
            <person name="Culley D."/>
            <person name="Daum C."/>
            <person name="Ezra D."/>
            <person name="Gonzalez J."/>
            <person name="Henrissat B."/>
            <person name="Kuo A."/>
            <person name="Liang C."/>
            <person name="Lipzen A."/>
            <person name="Lutzoni F."/>
            <person name="Magnuson J."/>
            <person name="Mondo S."/>
            <person name="Nolan M."/>
            <person name="Ohm R."/>
            <person name="Pangilinan J."/>
            <person name="Park H.-J."/>
            <person name="Ramirez L."/>
            <person name="Alfaro M."/>
            <person name="Sun H."/>
            <person name="Tritt A."/>
            <person name="Yoshinaga Y."/>
            <person name="Zwiers L.-H."/>
            <person name="Turgeon B."/>
            <person name="Goodwin S."/>
            <person name="Spatafora J."/>
            <person name="Crous P."/>
            <person name="Grigoriev I."/>
        </authorList>
    </citation>
    <scope>NUCLEOTIDE SEQUENCE</scope>
    <source>
        <strain evidence="5">CBS 161.51</strain>
    </source>
</reference>
<feature type="domain" description="LysM" evidence="4">
    <location>
        <begin position="267"/>
        <end position="321"/>
    </location>
</feature>
<organism evidence="5 6">
    <name type="scientific">Clathrospora elynae</name>
    <dbReference type="NCBI Taxonomy" id="706981"/>
    <lineage>
        <taxon>Eukaryota</taxon>
        <taxon>Fungi</taxon>
        <taxon>Dikarya</taxon>
        <taxon>Ascomycota</taxon>
        <taxon>Pezizomycotina</taxon>
        <taxon>Dothideomycetes</taxon>
        <taxon>Pleosporomycetidae</taxon>
        <taxon>Pleosporales</taxon>
        <taxon>Diademaceae</taxon>
        <taxon>Clathrospora</taxon>
    </lineage>
</organism>
<dbReference type="GO" id="GO:0008061">
    <property type="term" value="F:chitin binding"/>
    <property type="evidence" value="ECO:0007669"/>
    <property type="project" value="UniProtKB-KW"/>
</dbReference>
<dbReference type="AlphaFoldDB" id="A0A6A5SQD2"/>
<evidence type="ECO:0000256" key="2">
    <source>
        <dbReference type="ARBA" id="ARBA00022729"/>
    </source>
</evidence>
<feature type="domain" description="LysM" evidence="4">
    <location>
        <begin position="20"/>
        <end position="66"/>
    </location>
</feature>
<evidence type="ECO:0000256" key="1">
    <source>
        <dbReference type="ARBA" id="ARBA00022669"/>
    </source>
</evidence>
<accession>A0A6A5SQD2</accession>
<keyword evidence="2" id="KW-0732">Signal</keyword>
<sequence length="506" mass="54483">MSLDLPEKYQQRTATNCNWYDDAVTAAENCAYFEDFWGVSHADFVKWNPSVKDDCSGIKIGNSYCIEVLPPPAPTTTTPSATPTPTKIVKPEPTQDGLIETCTKFYLAVKNDNCQKIANNYGTFSVADFIKWNPAVGSDCGGIWAETYYCVGIPGTPTAPIASPTGSVSKPSPTQDGLIESCTTFYFSMKNDNCQKIANKYSTFSVADFIKWNPAVGSDCGGIWADTYYCVGVPGTPTAPVASTTVQPTGTPKPSPTQDGLNDSCTTFYFAVKDDTCAKIVKKYGTLYVKYGTFSVRDFISWNPAVGDDCSALWAQTYYCAGIPGTTTQAPVTSIASSTTKPSPTGNGIATPLPTQPGMVSNCDAFYFVQKEEGCQLIAGKNGISLAQFVTWNTQVGDRACNLIWAEAYVCVSVIGHTLSKPITTTTTTKPTPTPTPIGCTTAHPEPTQPGSLCSCKQWYFPAGGEYCYDIQQKFKISATQFNAWNPSVGSTCGGLWKDTYVCVKN</sequence>
<dbReference type="OrthoDB" id="2281372at2759"/>
<dbReference type="PANTHER" id="PTHR34997">
    <property type="entry name" value="AM15"/>
    <property type="match status" value="1"/>
</dbReference>
<dbReference type="EMBL" id="ML976041">
    <property type="protein sequence ID" value="KAF1941894.1"/>
    <property type="molecule type" value="Genomic_DNA"/>
</dbReference>
<evidence type="ECO:0000256" key="3">
    <source>
        <dbReference type="ARBA" id="ARBA00023026"/>
    </source>
</evidence>
<keyword evidence="3" id="KW-0843">Virulence</keyword>
<dbReference type="SUPFAM" id="SSF54106">
    <property type="entry name" value="LysM domain"/>
    <property type="match status" value="3"/>
</dbReference>